<dbReference type="Proteomes" id="UP000289784">
    <property type="component" value="Unassembled WGS sequence"/>
</dbReference>
<gene>
    <name evidence="2" type="ORF">EPA99_08250</name>
</gene>
<keyword evidence="1" id="KW-0812">Transmembrane</keyword>
<sequence length="165" mass="16804">MKKRRVYRTHDVTSAQRALQAARAGGIPDDDLSLIARSDIELENIPEHRKDAATDFKPAALKGALGGGAAGLLAGLVAIAVPPLGLTLAGAGVTALAGAAVGGWASALVGSSIPDPVRRAFEEEIEAGRILLVVDGEDEALDRVEPAITGAGAQPLPFEQPSALS</sequence>
<comment type="caution">
    <text evidence="2">The sequence shown here is derived from an EMBL/GenBank/DDBJ whole genome shotgun (WGS) entry which is preliminary data.</text>
</comment>
<dbReference type="RefSeq" id="WP_129470723.1">
    <property type="nucleotide sequence ID" value="NZ_SAWZ01000003.1"/>
</dbReference>
<organism evidence="2 3">
    <name type="scientific">Pseudoxanthomonas composti</name>
    <dbReference type="NCBI Taxonomy" id="2137479"/>
    <lineage>
        <taxon>Bacteria</taxon>
        <taxon>Pseudomonadati</taxon>
        <taxon>Pseudomonadota</taxon>
        <taxon>Gammaproteobacteria</taxon>
        <taxon>Lysobacterales</taxon>
        <taxon>Lysobacteraceae</taxon>
        <taxon>Pseudoxanthomonas</taxon>
    </lineage>
</organism>
<evidence type="ECO:0000313" key="2">
    <source>
        <dbReference type="EMBL" id="RXR06617.1"/>
    </source>
</evidence>
<keyword evidence="3" id="KW-1185">Reference proteome</keyword>
<keyword evidence="1" id="KW-1133">Transmembrane helix</keyword>
<accession>A0A4Q1JX99</accession>
<dbReference type="PANTHER" id="PTHR36109">
    <property type="entry name" value="MEMBRANE PROTEIN-RELATED"/>
    <property type="match status" value="1"/>
</dbReference>
<dbReference type="PANTHER" id="PTHR36109:SF2">
    <property type="entry name" value="MEMBRANE PROTEIN"/>
    <property type="match status" value="1"/>
</dbReference>
<dbReference type="EMBL" id="SAWZ01000003">
    <property type="protein sequence ID" value="RXR06617.1"/>
    <property type="molecule type" value="Genomic_DNA"/>
</dbReference>
<protein>
    <submittedName>
        <fullName evidence="2">DUF1269 domain-containing protein</fullName>
    </submittedName>
</protein>
<evidence type="ECO:0000256" key="1">
    <source>
        <dbReference type="SAM" id="Phobius"/>
    </source>
</evidence>
<keyword evidence="1" id="KW-0472">Membrane</keyword>
<evidence type="ECO:0000313" key="3">
    <source>
        <dbReference type="Proteomes" id="UP000289784"/>
    </source>
</evidence>
<reference evidence="2 3" key="1">
    <citation type="submission" date="2019-01" db="EMBL/GenBank/DDBJ databases">
        <title>Pseudoxanthomonas composti sp. nov., isolated from compost.</title>
        <authorList>
            <person name="Yang G."/>
        </authorList>
    </citation>
    <scope>NUCLEOTIDE SEQUENCE [LARGE SCALE GENOMIC DNA]</scope>
    <source>
        <strain evidence="2 3">GSS15</strain>
    </source>
</reference>
<proteinExistence type="predicted"/>
<feature type="transmembrane region" description="Helical" evidence="1">
    <location>
        <begin position="59"/>
        <end position="81"/>
    </location>
</feature>
<dbReference type="OrthoDB" id="6023910at2"/>
<name>A0A4Q1JX99_9GAMM</name>
<dbReference type="AlphaFoldDB" id="A0A4Q1JX99"/>
<feature type="transmembrane region" description="Helical" evidence="1">
    <location>
        <begin position="87"/>
        <end position="109"/>
    </location>
</feature>
<dbReference type="InterPro" id="IPR052948">
    <property type="entry name" value="Low_temp-induced_all0457"/>
</dbReference>